<dbReference type="SUPFAM" id="SSF50475">
    <property type="entry name" value="FMN-binding split barrel"/>
    <property type="match status" value="1"/>
</dbReference>
<dbReference type="GeneID" id="81368559"/>
<accession>A0A9X0B9M4</accession>
<name>A0A9X0B9M4_9EURO</name>
<evidence type="ECO:0000313" key="2">
    <source>
        <dbReference type="Proteomes" id="UP001147747"/>
    </source>
</evidence>
<evidence type="ECO:0000313" key="1">
    <source>
        <dbReference type="EMBL" id="KAJ5396829.1"/>
    </source>
</evidence>
<dbReference type="Proteomes" id="UP001147747">
    <property type="component" value="Unassembled WGS sequence"/>
</dbReference>
<dbReference type="OrthoDB" id="2101473at2759"/>
<proteinExistence type="predicted"/>
<dbReference type="Gene3D" id="2.30.110.10">
    <property type="entry name" value="Electron Transport, Fmn-binding Protein, Chain A"/>
    <property type="match status" value="1"/>
</dbReference>
<organism evidence="1 2">
    <name type="scientific">Penicillium cosmopolitanum</name>
    <dbReference type="NCBI Taxonomy" id="1131564"/>
    <lineage>
        <taxon>Eukaryota</taxon>
        <taxon>Fungi</taxon>
        <taxon>Dikarya</taxon>
        <taxon>Ascomycota</taxon>
        <taxon>Pezizomycotina</taxon>
        <taxon>Eurotiomycetes</taxon>
        <taxon>Eurotiomycetidae</taxon>
        <taxon>Eurotiales</taxon>
        <taxon>Aspergillaceae</taxon>
        <taxon>Penicillium</taxon>
    </lineage>
</organism>
<dbReference type="EMBL" id="JAPZBU010000006">
    <property type="protein sequence ID" value="KAJ5396829.1"/>
    <property type="molecule type" value="Genomic_DNA"/>
</dbReference>
<dbReference type="PANTHER" id="PTHR35802">
    <property type="entry name" value="PROTEASE SYNTHASE AND SPORULATION PROTEIN PAI 2"/>
    <property type="match status" value="1"/>
</dbReference>
<dbReference type="AlphaFoldDB" id="A0A9X0B9M4"/>
<keyword evidence="2" id="KW-1185">Reference proteome</keyword>
<dbReference type="Pfam" id="PF04299">
    <property type="entry name" value="FMN_bind_2"/>
    <property type="match status" value="1"/>
</dbReference>
<dbReference type="InterPro" id="IPR012349">
    <property type="entry name" value="Split_barrel_FMN-bd"/>
</dbReference>
<protein>
    <submittedName>
        <fullName evidence="1">Uncharacterized protein</fullName>
    </submittedName>
</protein>
<dbReference type="RefSeq" id="XP_056488881.1">
    <property type="nucleotide sequence ID" value="XM_056629579.1"/>
</dbReference>
<gene>
    <name evidence="1" type="ORF">N7509_004942</name>
</gene>
<comment type="caution">
    <text evidence="1">The sequence shown here is derived from an EMBL/GenBank/DDBJ whole genome shotgun (WGS) entry which is preliminary data.</text>
</comment>
<sequence>MGFTGDDKLGPWKVSDAPDRYIALLQKSIIGVQIEITSLGGKFKMSQESPEKYREGVIAGFKNLNNDIGNEMARTVSERQDIMSSKK</sequence>
<reference evidence="1" key="1">
    <citation type="submission" date="2022-12" db="EMBL/GenBank/DDBJ databases">
        <authorList>
            <person name="Petersen C."/>
        </authorList>
    </citation>
    <scope>NUCLEOTIDE SEQUENCE</scope>
    <source>
        <strain evidence="1">IBT 29677</strain>
    </source>
</reference>
<dbReference type="PANTHER" id="PTHR35802:SF1">
    <property type="entry name" value="PROTEASE SYNTHASE AND SPORULATION PROTEIN PAI 2"/>
    <property type="match status" value="1"/>
</dbReference>
<reference evidence="1" key="2">
    <citation type="journal article" date="2023" name="IMA Fungus">
        <title>Comparative genomic study of the Penicillium genus elucidates a diverse pangenome and 15 lateral gene transfer events.</title>
        <authorList>
            <person name="Petersen C."/>
            <person name="Sorensen T."/>
            <person name="Nielsen M.R."/>
            <person name="Sondergaard T.E."/>
            <person name="Sorensen J.L."/>
            <person name="Fitzpatrick D.A."/>
            <person name="Frisvad J.C."/>
            <person name="Nielsen K.L."/>
        </authorList>
    </citation>
    <scope>NUCLEOTIDE SEQUENCE</scope>
    <source>
        <strain evidence="1">IBT 29677</strain>
    </source>
</reference>
<dbReference type="InterPro" id="IPR007396">
    <property type="entry name" value="TR_PAI2-type"/>
</dbReference>